<evidence type="ECO:0000313" key="1">
    <source>
        <dbReference type="EMBL" id="KNE64093.1"/>
    </source>
</evidence>
<name>A0A0L0SNK4_ALLM3</name>
<accession>A0A0L0SNK4</accession>
<reference evidence="2" key="2">
    <citation type="submission" date="2009-11" db="EMBL/GenBank/DDBJ databases">
        <title>The Genome Sequence of Allomyces macrogynus strain ATCC 38327.</title>
        <authorList>
            <consortium name="The Broad Institute Genome Sequencing Platform"/>
            <person name="Russ C."/>
            <person name="Cuomo C."/>
            <person name="Shea T."/>
            <person name="Young S.K."/>
            <person name="Zeng Q."/>
            <person name="Koehrsen M."/>
            <person name="Haas B."/>
            <person name="Borodovsky M."/>
            <person name="Guigo R."/>
            <person name="Alvarado L."/>
            <person name="Berlin A."/>
            <person name="Borenstein D."/>
            <person name="Chen Z."/>
            <person name="Engels R."/>
            <person name="Freedman E."/>
            <person name="Gellesch M."/>
            <person name="Goldberg J."/>
            <person name="Griggs A."/>
            <person name="Gujja S."/>
            <person name="Heiman D."/>
            <person name="Hepburn T."/>
            <person name="Howarth C."/>
            <person name="Jen D."/>
            <person name="Larson L."/>
            <person name="Lewis B."/>
            <person name="Mehta T."/>
            <person name="Park D."/>
            <person name="Pearson M."/>
            <person name="Roberts A."/>
            <person name="Saif S."/>
            <person name="Shenoy N."/>
            <person name="Sisk P."/>
            <person name="Stolte C."/>
            <person name="Sykes S."/>
            <person name="Walk T."/>
            <person name="White J."/>
            <person name="Yandava C."/>
            <person name="Burger G."/>
            <person name="Gray M.W."/>
            <person name="Holland P.W.H."/>
            <person name="King N."/>
            <person name="Lang F.B.F."/>
            <person name="Roger A.J."/>
            <person name="Ruiz-Trillo I."/>
            <person name="Lander E."/>
            <person name="Nusbaum C."/>
        </authorList>
    </citation>
    <scope>NUCLEOTIDE SEQUENCE [LARGE SCALE GENOMIC DNA]</scope>
    <source>
        <strain evidence="2">ATCC 38327</strain>
    </source>
</reference>
<evidence type="ECO:0000313" key="2">
    <source>
        <dbReference type="Proteomes" id="UP000054350"/>
    </source>
</evidence>
<dbReference type="OrthoDB" id="10510063at2759"/>
<sequence length="120" mass="13378">MGRPLRNSALKRSPSGQRHFKAQAYTTLLFRDYLFQRTHAGTSASLPQRSSDLVARIHNIVEDLMTLGTVAPTRLGDADSNFSGRSLRPILDKLHLAPSVLQRGKRFDSMALLSFVEEVV</sequence>
<dbReference type="Proteomes" id="UP000054350">
    <property type="component" value="Unassembled WGS sequence"/>
</dbReference>
<keyword evidence="2" id="KW-1185">Reference proteome</keyword>
<reference evidence="1 2" key="1">
    <citation type="submission" date="2009-11" db="EMBL/GenBank/DDBJ databases">
        <title>Annotation of Allomyces macrogynus ATCC 38327.</title>
        <authorList>
            <consortium name="The Broad Institute Genome Sequencing Platform"/>
            <person name="Russ C."/>
            <person name="Cuomo C."/>
            <person name="Burger G."/>
            <person name="Gray M.W."/>
            <person name="Holland P.W.H."/>
            <person name="King N."/>
            <person name="Lang F.B.F."/>
            <person name="Roger A.J."/>
            <person name="Ruiz-Trillo I."/>
            <person name="Young S.K."/>
            <person name="Zeng Q."/>
            <person name="Gargeya S."/>
            <person name="Fitzgerald M."/>
            <person name="Haas B."/>
            <person name="Abouelleil A."/>
            <person name="Alvarado L."/>
            <person name="Arachchi H.M."/>
            <person name="Berlin A."/>
            <person name="Chapman S.B."/>
            <person name="Gearin G."/>
            <person name="Goldberg J."/>
            <person name="Griggs A."/>
            <person name="Gujja S."/>
            <person name="Hansen M."/>
            <person name="Heiman D."/>
            <person name="Howarth C."/>
            <person name="Larimer J."/>
            <person name="Lui A."/>
            <person name="MacDonald P.J.P."/>
            <person name="McCowen C."/>
            <person name="Montmayeur A."/>
            <person name="Murphy C."/>
            <person name="Neiman D."/>
            <person name="Pearson M."/>
            <person name="Priest M."/>
            <person name="Roberts A."/>
            <person name="Saif S."/>
            <person name="Shea T."/>
            <person name="Sisk P."/>
            <person name="Stolte C."/>
            <person name="Sykes S."/>
            <person name="Wortman J."/>
            <person name="Nusbaum C."/>
            <person name="Birren B."/>
        </authorList>
    </citation>
    <scope>NUCLEOTIDE SEQUENCE [LARGE SCALE GENOMIC DNA]</scope>
    <source>
        <strain evidence="1 2">ATCC 38327</strain>
    </source>
</reference>
<dbReference type="VEuPathDB" id="FungiDB:AMAG_09155"/>
<gene>
    <name evidence="1" type="ORF">AMAG_09155</name>
</gene>
<protein>
    <submittedName>
        <fullName evidence="1">Uncharacterized protein</fullName>
    </submittedName>
</protein>
<organism evidence="1 2">
    <name type="scientific">Allomyces macrogynus (strain ATCC 38327)</name>
    <name type="common">Allomyces javanicus var. macrogynus</name>
    <dbReference type="NCBI Taxonomy" id="578462"/>
    <lineage>
        <taxon>Eukaryota</taxon>
        <taxon>Fungi</taxon>
        <taxon>Fungi incertae sedis</taxon>
        <taxon>Blastocladiomycota</taxon>
        <taxon>Blastocladiomycetes</taxon>
        <taxon>Blastocladiales</taxon>
        <taxon>Blastocladiaceae</taxon>
        <taxon>Allomyces</taxon>
    </lineage>
</organism>
<dbReference type="EMBL" id="GG745343">
    <property type="protein sequence ID" value="KNE64093.1"/>
    <property type="molecule type" value="Genomic_DNA"/>
</dbReference>
<proteinExistence type="predicted"/>
<dbReference type="AlphaFoldDB" id="A0A0L0SNK4"/>